<gene>
    <name evidence="1" type="ORF">VCHENC02_0263B</name>
</gene>
<protein>
    <submittedName>
        <fullName evidence="1">Uncharacterized protein</fullName>
    </submittedName>
</protein>
<feature type="non-terminal residue" evidence="1">
    <location>
        <position position="1"/>
    </location>
</feature>
<dbReference type="AlphaFoldDB" id="A0A454CMZ6"/>
<dbReference type="EMBL" id="AJSR01002830">
    <property type="protein sequence ID" value="EKM26116.1"/>
    <property type="molecule type" value="Genomic_DNA"/>
</dbReference>
<proteinExistence type="predicted"/>
<sequence>AVRKIYRYYSLCLLWF</sequence>
<evidence type="ECO:0000313" key="2">
    <source>
        <dbReference type="Proteomes" id="UP000008367"/>
    </source>
</evidence>
<comment type="caution">
    <text evidence="1">The sequence shown here is derived from an EMBL/GenBank/DDBJ whole genome shotgun (WGS) entry which is preliminary data.</text>
</comment>
<organism evidence="1 2">
    <name type="scientific">Vibrio harveyi</name>
    <name type="common">Beneckea harveyi</name>
    <dbReference type="NCBI Taxonomy" id="669"/>
    <lineage>
        <taxon>Bacteria</taxon>
        <taxon>Pseudomonadati</taxon>
        <taxon>Pseudomonadota</taxon>
        <taxon>Gammaproteobacteria</taxon>
        <taxon>Vibrionales</taxon>
        <taxon>Vibrionaceae</taxon>
        <taxon>Vibrio</taxon>
    </lineage>
</organism>
<dbReference type="Proteomes" id="UP000008367">
    <property type="component" value="Unassembled WGS sequence"/>
</dbReference>
<name>A0A454CMZ6_VIBHA</name>
<accession>A0A454CMZ6</accession>
<reference evidence="1 2" key="1">
    <citation type="submission" date="2012-10" db="EMBL/GenBank/DDBJ databases">
        <title>Genome sequence of Vibrio Cholerae HENC-02.</title>
        <authorList>
            <person name="Eppinger M."/>
            <person name="Hasan N.A."/>
            <person name="Sengamalay N."/>
            <person name="Hine E."/>
            <person name="Su Q."/>
            <person name="Daugherty S.C."/>
            <person name="Young S."/>
            <person name="Sadzewicz L."/>
            <person name="Tallon L."/>
            <person name="Cebula T.A."/>
            <person name="Ravel J."/>
            <person name="Colwell R.R."/>
        </authorList>
    </citation>
    <scope>NUCLEOTIDE SEQUENCE [LARGE SCALE GENOMIC DNA]</scope>
    <source>
        <strain evidence="1 2">HENC-02</strain>
    </source>
</reference>
<evidence type="ECO:0000313" key="1">
    <source>
        <dbReference type="EMBL" id="EKM26116.1"/>
    </source>
</evidence>